<keyword evidence="3 5" id="KW-1133">Transmembrane helix</keyword>
<comment type="caution">
    <text evidence="7">The sequence shown here is derived from an EMBL/GenBank/DDBJ whole genome shotgun (WGS) entry which is preliminary data.</text>
</comment>
<evidence type="ECO:0000313" key="7">
    <source>
        <dbReference type="EMBL" id="MEC3863098.1"/>
    </source>
</evidence>
<name>A0ABU6HKW5_9RHOB</name>
<evidence type="ECO:0000256" key="3">
    <source>
        <dbReference type="ARBA" id="ARBA00022989"/>
    </source>
</evidence>
<sequence length="175" mass="19546">MAPKPLTKTYLAWPRGLRRLAGLFPPLPPSYSSKAGTCRRRVTGGGLSVVLTCCYAGRRSAWESRSETMINRFNDKSANERTYLAWVRTVLSIAGFGLLIEKLAATGTTKDWFAPSLIALSGVLLILVTIRYEVTRRMISDEVNEGSRYKWSERLMIGIIALLVLSVFVFLWGLV</sequence>
<evidence type="ECO:0000256" key="2">
    <source>
        <dbReference type="ARBA" id="ARBA00022692"/>
    </source>
</evidence>
<dbReference type="EMBL" id="JAYLLH010000037">
    <property type="protein sequence ID" value="MEC3863098.1"/>
    <property type="molecule type" value="Genomic_DNA"/>
</dbReference>
<dbReference type="Proteomes" id="UP001348149">
    <property type="component" value="Unassembled WGS sequence"/>
</dbReference>
<protein>
    <submittedName>
        <fullName evidence="7">DUF202 domain-containing protein</fullName>
    </submittedName>
</protein>
<evidence type="ECO:0000259" key="6">
    <source>
        <dbReference type="Pfam" id="PF02656"/>
    </source>
</evidence>
<comment type="subcellular location">
    <subcellularLocation>
        <location evidence="1">Endomembrane system</location>
        <topology evidence="1">Multi-pass membrane protein</topology>
    </subcellularLocation>
</comment>
<organism evidence="7 8">
    <name type="scientific">Mesobacterium hydrothermale</name>
    <dbReference type="NCBI Taxonomy" id="3111907"/>
    <lineage>
        <taxon>Bacteria</taxon>
        <taxon>Pseudomonadati</taxon>
        <taxon>Pseudomonadota</taxon>
        <taxon>Alphaproteobacteria</taxon>
        <taxon>Rhodobacterales</taxon>
        <taxon>Roseobacteraceae</taxon>
        <taxon>Mesobacterium</taxon>
    </lineage>
</organism>
<evidence type="ECO:0000256" key="4">
    <source>
        <dbReference type="ARBA" id="ARBA00023136"/>
    </source>
</evidence>
<feature type="transmembrane region" description="Helical" evidence="5">
    <location>
        <begin position="82"/>
        <end position="100"/>
    </location>
</feature>
<reference evidence="7 8" key="1">
    <citation type="submission" date="2024-01" db="EMBL/GenBank/DDBJ databases">
        <title>Mesobacterium rodlantinim sp. nov., isolated from shallow sea hydrothermal systems off Kueishantao Island.</title>
        <authorList>
            <person name="Su Z."/>
            <person name="Tang K."/>
        </authorList>
    </citation>
    <scope>NUCLEOTIDE SEQUENCE [LARGE SCALE GENOMIC DNA]</scope>
    <source>
        <strain evidence="7 8">TK19101</strain>
    </source>
</reference>
<keyword evidence="8" id="KW-1185">Reference proteome</keyword>
<accession>A0ABU6HKW5</accession>
<feature type="transmembrane region" description="Helical" evidence="5">
    <location>
        <begin position="155"/>
        <end position="174"/>
    </location>
</feature>
<gene>
    <name evidence="7" type="ORF">VK792_17535</name>
</gene>
<evidence type="ECO:0000256" key="5">
    <source>
        <dbReference type="SAM" id="Phobius"/>
    </source>
</evidence>
<evidence type="ECO:0000256" key="1">
    <source>
        <dbReference type="ARBA" id="ARBA00004127"/>
    </source>
</evidence>
<dbReference type="Pfam" id="PF02656">
    <property type="entry name" value="DUF202"/>
    <property type="match status" value="1"/>
</dbReference>
<dbReference type="InterPro" id="IPR003807">
    <property type="entry name" value="DUF202"/>
</dbReference>
<keyword evidence="2 5" id="KW-0812">Transmembrane</keyword>
<feature type="transmembrane region" description="Helical" evidence="5">
    <location>
        <begin position="112"/>
        <end position="134"/>
    </location>
</feature>
<feature type="domain" description="DUF202" evidence="6">
    <location>
        <begin position="77"/>
        <end position="138"/>
    </location>
</feature>
<keyword evidence="4 5" id="KW-0472">Membrane</keyword>
<proteinExistence type="predicted"/>
<evidence type="ECO:0000313" key="8">
    <source>
        <dbReference type="Proteomes" id="UP001348149"/>
    </source>
</evidence>